<accession>A0A8S1QD57</accession>
<dbReference type="Proteomes" id="UP000692954">
    <property type="component" value="Unassembled WGS sequence"/>
</dbReference>
<sequence length="3182" mass="374317">MCNTLRQPTITKIKDDWIAQFIKQKNLINGLIQEHLNEIQNKRAYMINFKINIFLRGGGCGNTKIPQVKLGKLQDQFPPNFAMNLKLFTDTISEKSFLFQDKLHQDEVLSAFQWFYNNKEYFQIICNDDSINSKFYHLIEKSAEILLKSLIVYIKLSGFLFHQLLEICNDLFRVIFSYQLKNEERYMQESLKQSLLEIITEIESQMSVESMNIQKSGVEQEIQLIKTCLAHCRTNSEQEKEIVISILCGAASSISELKPSEELINSLIEAGKFLLLNFYDKQIQHPLQKYEIYYFFENLKWSIIHQLKLGFSVQKTINPLIEGYNLYIKQSQDWMIHACWIKFISDLMAYRPVINKIQIYQTYKSEQIIWNQLILTNQIIQLPYDKSSGKLQIFGKKNSLLLKQFKQLILFQEYLLDIQEQFYLFPAYSHFQFDNQLQGQVDNDEFLIKLLLSESTLETISILNNFLKTSSEELTNHFDSINQQYCQTNKFIYSSKVNDRIQRDDISYMIKQIKIHQKSLFFNLYELNILVNQDREYTITTLNILKQNQQFFKENTLKSQIILLQKINQLEEQYTKNYQVNVEKFPSFFIQIFHQLSLYQVDSFFTVDLQNINFKEIHFDQKQFIETVQNLNKFLEKYISDSKSIKQQFSKICISKEIKNYFDQKISLKDQSQTLINIYNLNMIQKLAREFYDQYSKFESQQNITNNTQVDLRLNLLWCNQIIKVLQIFKMLFELQQKKILSLKKQSQDGISKEICQDLKESFNYNNIKSFLENLIAEKKALFLNLLNENKEIGYQVIELNNLQEISLSINEGIDAIQQQNWPDDFKQIQILVFQEVKNKIQILELLKKNQKQLILEILQLFDRQKESLSQEKQLDQSQIQLMSKTNEKIQSQNQTIFDLLISQNLFNWEEQNQQIQDLLQSVKKIQTIIKQKNSNFQQTQVQFSKAIYEIIGDSFNKNFIEIYSDMSTELNNFLIKICEQKQTIFNDSFQSQLSEKPYFTQMLTLQIIFQDSQSFLQQNLISNQEQSKEKAYTFMLEELKKENCKEQGNDLAAIFEESSYKVREAVVFNLIKLQSIIQEFAIQDFCQNILKQIWMIEKHTSVRNILKNKEMIEMQKQLFSKDLSNFTNKLKIEMQNKLKKLEQLETQVLISENKVELKNQLQQAYEDFETYLDNVSDMSQKMDISLIFLREIRKDLKSIKSSIDQILLSMKGIEDDLRRLSGKDFRELLQIRKDKILKQKQEAELDQVHIQFNTQEFDPLTGKKKDNGFGNLQSHLISKQYNNYEGEVNEFLWSDGEQYKDVMLLKGKAGSGKSRASRNIEEFLWINELTTPQWIPIFVSLPSLKNPKHNLIEQALESQNYNFDKIQIREFKEAIINGNLKVVFILESYDEMQIELIQTNLYQTNRFSNDLNLQISGQNVKFIITTREEILTTIGYQTWFYGKNLETLKEVELLPFNYDQSSEYIKQYSEVSVKRTVKKYYEFLKQLKSQNFSLNEFKFIWNSLDDCINIIINQKQDQDMLFQSQDVDKIIQKLLTIEFFNYIRADQMIQLRKELLQLWSQQKFSQVINNVSINHLMSTPFMMEIIVYVLPKMSSTFSESNFLRETLKQKYFQLKKESFKQDLLIEKYQSKRNIVEATDVQLDQDELSQKIDKKLLEHFFQLIEELESQNFFENYSISYPIDFLDNNRIMLGKVYNVTNDANFIVSAFKLNQLTAYDFYETFSQFYHMQQLQKWKELGKTFNYDTTLIDLHDFSMYLALDMTTYELVQVDYKQKGILSLAQALQEGKKQGSWEDQYFDQNQPNSEYYDFLKKCMLLRARGTIHSFSHKSIQEFFVAKYIFNLLNKVFVQESNCILIKNSRFNQDQFNISLDHFQGAIELLKSKLKQILDIKNKLILIIQSSEDNLVRTQSNIMYLLCSLKENLNNTHLSNICLSNTKLNGLNFFECNLNNTRFNKVSIDSCNFNCATIQNAIWENLICKEKPTLIGLDQITSIQFTKDGQNLISGSKDGNISIWQVSEIKQLKRFQLSNDAQVISTSLSEETSLLACLSNHSIQLFNSKELKLENYQPLINYDYKKVMLSSDGQYIAALTQTLKIYFWKIQSLQNQCQTQNQIFKLKFKIKCLAISQSTKLLAIGGSQVIILSINNLSEQQQIASLPNTAQSLAFSLNEQILAVADENNNINFWNLINKNQIEIHFSIQLSQVAKKLQYSSNGQYFILRDDDSIILFQTAQIISKLDLKRETIYKNYSKKPWQKDFDISKNSQFLAIATTQGIIIHNLESNQIITTIEQEDEYNQVQFAQDDELLIFSASWNRLIQVYNVKNIDNMIKLQTITLPFKTLQVCYLQNSKQLLIRNTQFLTLHSLQNCEYFKMIQIQKSDNYSNFILINQDYFGIIMDDQICFKSLNDTVDVDFILNYEKNELLHNKFCSDGITFSVIYNRDCYTKYNIQTRKIIKQEKLQVNKIKSIFVNNQETLCIIIQKQENGVKLLLFDLQLNKAIQNFEDSKNTNHSCILAQFFPDGFIFVTGYSNGLIKLWDTKTCKLLSMFQSNTSSINLISISKQGILAQVNQRKIQLWNTKALLQQQFEIDDHSDSIQCFAISPDGLQLISSSNSEIIRYDLQDLKQIDVLLRASNLPSIIQFSQDSRYFAALDQDNQINIWKINTKYIIERRFKLLFSPCINFTFQNNLIISQHVSKLFLTWNLDQISQKLVNYNNKLKNQLLETNIFSPNLKFYVSNSPFQIVNIGQNKNQEKIESPNLNLQSKLGVISISKDSTKIAFEDLTIQIIIWSLLTKQQIAILKDEETYDFTILSMTFSGDSKLLFSIHADEFYRIWNLCDNQTTLIQKTLLMESLQCFSLSVIQVHSHKIDDFLILWSQKQIQESDEYEQLCFSYHKVKEPKILQSNLLTESDSYEGYEERKNFLINFSVAYSENKQLLAVQRMTYLTVFDLVKQEEMFVFEGNSLRKSNISTILLFINDDQTLLGLGRDHILRYWDFKGNIKINLKQKVPAKAFHYNKISQFIKVLGQDNLVYQYLIEDFTEICQFSNIQSLSSQESNNNKSTNIFDYQIEDQDSICINIIDKSTKEVKYFLLNQFSSEINCLIFSRDQKHFILGMKDGSVWIYTKIDKFTEQKYGKLICVKVFGKSPLLQTDSCNVNSSKFFTLDNENLIGLFMQKGAISSY</sequence>
<keyword evidence="1 3" id="KW-0853">WD repeat</keyword>
<evidence type="ECO:0000256" key="1">
    <source>
        <dbReference type="ARBA" id="ARBA00022574"/>
    </source>
</evidence>
<dbReference type="PROSITE" id="PS50082">
    <property type="entry name" value="WD_REPEATS_2"/>
    <property type="match status" value="2"/>
</dbReference>
<evidence type="ECO:0000256" key="3">
    <source>
        <dbReference type="PROSITE-ProRule" id="PRU00221"/>
    </source>
</evidence>
<dbReference type="InterPro" id="IPR050349">
    <property type="entry name" value="WD_LIS1/nudF_dynein_reg"/>
</dbReference>
<feature type="coiled-coil region" evidence="4">
    <location>
        <begin position="1128"/>
        <end position="1175"/>
    </location>
</feature>
<feature type="repeat" description="WD" evidence="3">
    <location>
        <begin position="1991"/>
        <end position="2025"/>
    </location>
</feature>
<comment type="caution">
    <text evidence="5">The sequence shown here is derived from an EMBL/GenBank/DDBJ whole genome shotgun (WGS) entry which is preliminary data.</text>
</comment>
<dbReference type="PROSITE" id="PS50294">
    <property type="entry name" value="WD_REPEATS_REGION"/>
    <property type="match status" value="1"/>
</dbReference>
<evidence type="ECO:0000256" key="2">
    <source>
        <dbReference type="ARBA" id="ARBA00022737"/>
    </source>
</evidence>
<proteinExistence type="predicted"/>
<evidence type="ECO:0000313" key="6">
    <source>
        <dbReference type="Proteomes" id="UP000692954"/>
    </source>
</evidence>
<keyword evidence="2" id="KW-0677">Repeat</keyword>
<evidence type="ECO:0000313" key="5">
    <source>
        <dbReference type="EMBL" id="CAD8113598.1"/>
    </source>
</evidence>
<dbReference type="OrthoDB" id="10250769at2759"/>
<dbReference type="Pfam" id="PF00400">
    <property type="entry name" value="WD40"/>
    <property type="match status" value="2"/>
</dbReference>
<gene>
    <name evidence="5" type="ORF">PSON_ATCC_30995.1.T1030217</name>
</gene>
<dbReference type="EMBL" id="CAJJDN010000103">
    <property type="protein sequence ID" value="CAD8113598.1"/>
    <property type="molecule type" value="Genomic_DNA"/>
</dbReference>
<organism evidence="5 6">
    <name type="scientific">Paramecium sonneborni</name>
    <dbReference type="NCBI Taxonomy" id="65129"/>
    <lineage>
        <taxon>Eukaryota</taxon>
        <taxon>Sar</taxon>
        <taxon>Alveolata</taxon>
        <taxon>Ciliophora</taxon>
        <taxon>Intramacronucleata</taxon>
        <taxon>Oligohymenophorea</taxon>
        <taxon>Peniculida</taxon>
        <taxon>Parameciidae</taxon>
        <taxon>Paramecium</taxon>
    </lineage>
</organism>
<reference evidence="5" key="1">
    <citation type="submission" date="2021-01" db="EMBL/GenBank/DDBJ databases">
        <authorList>
            <consortium name="Genoscope - CEA"/>
            <person name="William W."/>
        </authorList>
    </citation>
    <scope>NUCLEOTIDE SEQUENCE</scope>
</reference>
<protein>
    <submittedName>
        <fullName evidence="5">Uncharacterized protein</fullName>
    </submittedName>
</protein>
<evidence type="ECO:0000256" key="4">
    <source>
        <dbReference type="SAM" id="Coils"/>
    </source>
</evidence>
<keyword evidence="4" id="KW-0175">Coiled coil</keyword>
<name>A0A8S1QD57_9CILI</name>
<dbReference type="SMART" id="SM00320">
    <property type="entry name" value="WD40"/>
    <property type="match status" value="12"/>
</dbReference>
<keyword evidence="6" id="KW-1185">Reference proteome</keyword>
<feature type="repeat" description="WD" evidence="3">
    <location>
        <begin position="2517"/>
        <end position="2546"/>
    </location>
</feature>
<dbReference type="PANTHER" id="PTHR44129">
    <property type="entry name" value="WD REPEAT-CONTAINING PROTEIN POP1"/>
    <property type="match status" value="1"/>
</dbReference>
<dbReference type="InterPro" id="IPR001680">
    <property type="entry name" value="WD40_rpt"/>
</dbReference>